<gene>
    <name evidence="2" type="ORF">RhiirC2_797802</name>
</gene>
<dbReference type="VEuPathDB" id="FungiDB:FUN_018640"/>
<reference evidence="2 3" key="1">
    <citation type="submission" date="2016-04" db="EMBL/GenBank/DDBJ databases">
        <title>Genome analyses suggest a sexual origin of heterokaryosis in a supposedly ancient asexual fungus.</title>
        <authorList>
            <person name="Ropars J."/>
            <person name="Sedzielewska K."/>
            <person name="Noel J."/>
            <person name="Charron P."/>
            <person name="Farinelli L."/>
            <person name="Marton T."/>
            <person name="Kruger M."/>
            <person name="Pelin A."/>
            <person name="Brachmann A."/>
            <person name="Corradi N."/>
        </authorList>
    </citation>
    <scope>NUCLEOTIDE SEQUENCE [LARGE SCALE GENOMIC DNA]</scope>
    <source>
        <strain evidence="2 3">C2</strain>
    </source>
</reference>
<comment type="caution">
    <text evidence="2">The sequence shown here is derived from an EMBL/GenBank/DDBJ whole genome shotgun (WGS) entry which is preliminary data.</text>
</comment>
<evidence type="ECO:0000259" key="1">
    <source>
        <dbReference type="Pfam" id="PF04937"/>
    </source>
</evidence>
<dbReference type="AlphaFoldDB" id="A0A2N1M7F8"/>
<proteinExistence type="predicted"/>
<dbReference type="EMBL" id="LLXL01004280">
    <property type="protein sequence ID" value="PKK57559.1"/>
    <property type="molecule type" value="Genomic_DNA"/>
</dbReference>
<dbReference type="Pfam" id="PF04937">
    <property type="entry name" value="DUF659"/>
    <property type="match status" value="1"/>
</dbReference>
<feature type="domain" description="DUF659" evidence="1">
    <location>
        <begin position="2"/>
        <end position="64"/>
    </location>
</feature>
<organism evidence="2 3">
    <name type="scientific">Rhizophagus irregularis</name>
    <dbReference type="NCBI Taxonomy" id="588596"/>
    <lineage>
        <taxon>Eukaryota</taxon>
        <taxon>Fungi</taxon>
        <taxon>Fungi incertae sedis</taxon>
        <taxon>Mucoromycota</taxon>
        <taxon>Glomeromycotina</taxon>
        <taxon>Glomeromycetes</taxon>
        <taxon>Glomerales</taxon>
        <taxon>Glomeraceae</taxon>
        <taxon>Rhizophagus</taxon>
    </lineage>
</organism>
<dbReference type="VEuPathDB" id="FungiDB:FUN_003945"/>
<dbReference type="SUPFAM" id="SSF53098">
    <property type="entry name" value="Ribonuclease H-like"/>
    <property type="match status" value="1"/>
</dbReference>
<sequence>MDNIGPERLVAVVSDNAPDARVAQRILFAKYSYILNIRCIAHCINLITKDLCKHSFVVDTIRKVGIVHQYFTMSHTPCQFLKDFVKILQIKGGGLKSHTKTRWSTMWDCVSFIVRLELAFARVLLEHENDIKNRVKDILHDRNFYENCRIIASILHPLKVTIGCLELRTLTLADCYIHLLSLADWVEGMCKLHTYYITNAKRELPYYAIDTSENFMHEKMINTIVEISDKLEVNDFDFLYDKNIIDMVIDISQSYDLDVTLNIDIEFQIFNIERREPENEVTVDQNRQTVVLAQDPEIYI</sequence>
<dbReference type="VEuPathDB" id="FungiDB:RhiirFUN_023924"/>
<dbReference type="VEuPathDB" id="FungiDB:RhiirA1_396321"/>
<dbReference type="VEuPathDB" id="FungiDB:RhiirA1_468414"/>
<dbReference type="Proteomes" id="UP000233469">
    <property type="component" value="Unassembled WGS sequence"/>
</dbReference>
<reference evidence="2 3" key="2">
    <citation type="submission" date="2017-10" db="EMBL/GenBank/DDBJ databases">
        <title>Extensive intraspecific genome diversity in a model arbuscular mycorrhizal fungus.</title>
        <authorList>
            <person name="Chen E.C.H."/>
            <person name="Morin E."/>
            <person name="Baudet D."/>
            <person name="Noel J."/>
            <person name="Ndikumana S."/>
            <person name="Charron P."/>
            <person name="St-Onge C."/>
            <person name="Giorgi J."/>
            <person name="Grigoriev I.V."/>
            <person name="Roux C."/>
            <person name="Martin F.M."/>
            <person name="Corradi N."/>
        </authorList>
    </citation>
    <scope>NUCLEOTIDE SEQUENCE [LARGE SCALE GENOMIC DNA]</scope>
    <source>
        <strain evidence="2 3">C2</strain>
    </source>
</reference>
<name>A0A2N1M7F8_9GLOM</name>
<dbReference type="InterPro" id="IPR007021">
    <property type="entry name" value="DUF659"/>
</dbReference>
<accession>A0A2N1M7F8</accession>
<evidence type="ECO:0000313" key="2">
    <source>
        <dbReference type="EMBL" id="PKK57559.1"/>
    </source>
</evidence>
<dbReference type="InterPro" id="IPR012337">
    <property type="entry name" value="RNaseH-like_sf"/>
</dbReference>
<evidence type="ECO:0000313" key="3">
    <source>
        <dbReference type="Proteomes" id="UP000233469"/>
    </source>
</evidence>
<protein>
    <recommendedName>
        <fullName evidence="1">DUF659 domain-containing protein</fullName>
    </recommendedName>
</protein>